<dbReference type="GO" id="GO:0046872">
    <property type="term" value="F:metal ion binding"/>
    <property type="evidence" value="ECO:0007669"/>
    <property type="project" value="UniProtKB-KW"/>
</dbReference>
<dbReference type="PROSITE" id="PS00444">
    <property type="entry name" value="POLYPRENYL_SYNTHASE_2"/>
    <property type="match status" value="1"/>
</dbReference>
<keyword evidence="3" id="KW-0808">Transferase</keyword>
<dbReference type="Proteomes" id="UP001604277">
    <property type="component" value="Unassembled WGS sequence"/>
</dbReference>
<sequence>MRQASSLFDCDVELDEYLVKSYYKTASLIAASTKGAAIFSGVDSEISEQMHQYGKNFGLSFQVVDDILDFTQSAEQLGKPSGSDLMKGNLTAPVIFALAKEAKLRDIINSEFRESGSLEEAIDIIKSCGGIDKARELAITKAHLALENLKCLHSTTFRFVLEEMVKYNLERIK</sequence>
<evidence type="ECO:0000256" key="6">
    <source>
        <dbReference type="ARBA" id="ARBA00023229"/>
    </source>
</evidence>
<comment type="cofactor">
    <cofactor evidence="1">
        <name>Mg(2+)</name>
        <dbReference type="ChEBI" id="CHEBI:18420"/>
    </cofactor>
</comment>
<dbReference type="Pfam" id="PF00348">
    <property type="entry name" value="polyprenyl_synt"/>
    <property type="match status" value="1"/>
</dbReference>
<evidence type="ECO:0000256" key="1">
    <source>
        <dbReference type="ARBA" id="ARBA00001946"/>
    </source>
</evidence>
<dbReference type="GO" id="GO:0008299">
    <property type="term" value="P:isoprenoid biosynthetic process"/>
    <property type="evidence" value="ECO:0007669"/>
    <property type="project" value="UniProtKB-KW"/>
</dbReference>
<name>A0ABD1S9Z6_9LAMI</name>
<protein>
    <submittedName>
        <fullName evidence="7">Solanesyl diphosphate synthase 2</fullName>
    </submittedName>
</protein>
<evidence type="ECO:0000313" key="8">
    <source>
        <dbReference type="Proteomes" id="UP001604277"/>
    </source>
</evidence>
<evidence type="ECO:0000256" key="4">
    <source>
        <dbReference type="ARBA" id="ARBA00022723"/>
    </source>
</evidence>
<comment type="similarity">
    <text evidence="2">Belongs to the FPP/GGPP synthase family.</text>
</comment>
<evidence type="ECO:0000313" key="7">
    <source>
        <dbReference type="EMBL" id="KAL2496567.1"/>
    </source>
</evidence>
<keyword evidence="5" id="KW-0460">Magnesium</keyword>
<dbReference type="InterPro" id="IPR033749">
    <property type="entry name" value="Polyprenyl_synt_CS"/>
</dbReference>
<dbReference type="InterPro" id="IPR008949">
    <property type="entry name" value="Isoprenoid_synthase_dom_sf"/>
</dbReference>
<dbReference type="PANTHER" id="PTHR12001">
    <property type="entry name" value="GERANYLGERANYL PYROPHOSPHATE SYNTHASE"/>
    <property type="match status" value="1"/>
</dbReference>
<dbReference type="GO" id="GO:0016740">
    <property type="term" value="F:transferase activity"/>
    <property type="evidence" value="ECO:0007669"/>
    <property type="project" value="UniProtKB-KW"/>
</dbReference>
<proteinExistence type="inferred from homology"/>
<keyword evidence="6" id="KW-0414">Isoprene biosynthesis</keyword>
<organism evidence="7 8">
    <name type="scientific">Forsythia ovata</name>
    <dbReference type="NCBI Taxonomy" id="205694"/>
    <lineage>
        <taxon>Eukaryota</taxon>
        <taxon>Viridiplantae</taxon>
        <taxon>Streptophyta</taxon>
        <taxon>Embryophyta</taxon>
        <taxon>Tracheophyta</taxon>
        <taxon>Spermatophyta</taxon>
        <taxon>Magnoliopsida</taxon>
        <taxon>eudicotyledons</taxon>
        <taxon>Gunneridae</taxon>
        <taxon>Pentapetalae</taxon>
        <taxon>asterids</taxon>
        <taxon>lamiids</taxon>
        <taxon>Lamiales</taxon>
        <taxon>Oleaceae</taxon>
        <taxon>Forsythieae</taxon>
        <taxon>Forsythia</taxon>
    </lineage>
</organism>
<evidence type="ECO:0000256" key="3">
    <source>
        <dbReference type="ARBA" id="ARBA00022679"/>
    </source>
</evidence>
<accession>A0ABD1S9Z6</accession>
<dbReference type="InterPro" id="IPR000092">
    <property type="entry name" value="Polyprenyl_synt"/>
</dbReference>
<dbReference type="SUPFAM" id="SSF48576">
    <property type="entry name" value="Terpenoid synthases"/>
    <property type="match status" value="1"/>
</dbReference>
<dbReference type="EMBL" id="JBFOLJ010000011">
    <property type="protein sequence ID" value="KAL2496567.1"/>
    <property type="molecule type" value="Genomic_DNA"/>
</dbReference>
<evidence type="ECO:0000256" key="5">
    <source>
        <dbReference type="ARBA" id="ARBA00022842"/>
    </source>
</evidence>
<keyword evidence="4" id="KW-0479">Metal-binding</keyword>
<evidence type="ECO:0000256" key="2">
    <source>
        <dbReference type="ARBA" id="ARBA00006706"/>
    </source>
</evidence>
<keyword evidence="8" id="KW-1185">Reference proteome</keyword>
<comment type="caution">
    <text evidence="7">The sequence shown here is derived from an EMBL/GenBank/DDBJ whole genome shotgun (WGS) entry which is preliminary data.</text>
</comment>
<gene>
    <name evidence="7" type="ORF">Fot_40324</name>
</gene>
<dbReference type="AlphaFoldDB" id="A0ABD1S9Z6"/>
<dbReference type="GO" id="GO:1901663">
    <property type="term" value="P:quinone biosynthetic process"/>
    <property type="evidence" value="ECO:0007669"/>
    <property type="project" value="UniProtKB-ARBA"/>
</dbReference>
<dbReference type="PANTHER" id="PTHR12001:SF69">
    <property type="entry name" value="ALL TRANS-POLYPRENYL-DIPHOSPHATE SYNTHASE PDSS1"/>
    <property type="match status" value="1"/>
</dbReference>
<dbReference type="Gene3D" id="1.10.600.10">
    <property type="entry name" value="Farnesyl Diphosphate Synthase"/>
    <property type="match status" value="1"/>
</dbReference>
<reference evidence="8" key="1">
    <citation type="submission" date="2024-07" db="EMBL/GenBank/DDBJ databases">
        <title>Two chromosome-level genome assemblies of Korean endemic species Abeliophyllum distichum and Forsythia ovata (Oleaceae).</title>
        <authorList>
            <person name="Jang H."/>
        </authorList>
    </citation>
    <scope>NUCLEOTIDE SEQUENCE [LARGE SCALE GENOMIC DNA]</scope>
</reference>